<dbReference type="EMBL" id="CAADRN010000403">
    <property type="protein sequence ID" value="VFU19701.1"/>
    <property type="molecule type" value="Genomic_DNA"/>
</dbReference>
<dbReference type="PANTHER" id="PTHR36454:SF1">
    <property type="entry name" value="DUF1015 DOMAIN-CONTAINING PROTEIN"/>
    <property type="match status" value="1"/>
</dbReference>
<name>A0A485M6K7_9ZZZZ</name>
<evidence type="ECO:0000256" key="1">
    <source>
        <dbReference type="SAM" id="MobiDB-lite"/>
    </source>
</evidence>
<evidence type="ECO:0008006" key="3">
    <source>
        <dbReference type="Google" id="ProtNLM"/>
    </source>
</evidence>
<protein>
    <recommendedName>
        <fullName evidence="3">DUF1015 domain-containing protein</fullName>
    </recommendedName>
</protein>
<proteinExistence type="predicted"/>
<dbReference type="InterPro" id="IPR008323">
    <property type="entry name" value="UCP033563"/>
</dbReference>
<accession>A0A485M6K7</accession>
<organism evidence="2">
    <name type="scientific">anaerobic digester metagenome</name>
    <dbReference type="NCBI Taxonomy" id="1263854"/>
    <lineage>
        <taxon>unclassified sequences</taxon>
        <taxon>metagenomes</taxon>
        <taxon>ecological metagenomes</taxon>
    </lineage>
</organism>
<feature type="region of interest" description="Disordered" evidence="1">
    <location>
        <begin position="226"/>
        <end position="282"/>
    </location>
</feature>
<feature type="compositionally biased region" description="Polar residues" evidence="1">
    <location>
        <begin position="263"/>
        <end position="278"/>
    </location>
</feature>
<feature type="compositionally biased region" description="Basic and acidic residues" evidence="1">
    <location>
        <begin position="229"/>
        <end position="246"/>
    </location>
</feature>
<dbReference type="PANTHER" id="PTHR36454">
    <property type="entry name" value="LMO2823 PROTEIN"/>
    <property type="match status" value="1"/>
</dbReference>
<gene>
    <name evidence="2" type="ORF">SCFA_980005</name>
</gene>
<dbReference type="Pfam" id="PF06245">
    <property type="entry name" value="DUF1015"/>
    <property type="match status" value="2"/>
</dbReference>
<dbReference type="AlphaFoldDB" id="A0A485M6K7"/>
<sequence>MATVIPIKGLRYNPALISNLNEVVTPPYDVIDTAAQEKYYKCNPYNIIRLEYGKNLPGDSESCNRYTRAAADFNTWLENRVLTPEARPALYLYEQEFTVGRERKVRSGLICGVKLEPYEKGVILPHEETIPKHKADRLELMRACRANFSPIFSLYEDREKKVDTTLREAVGGTAPDVDFTDESGESHRLWVITDGEIINKVQQAMAGMRIFIADGHHRYETALNFQREQASRRKESRENAEPEKHTGFSGLSAPSGFAVGSADVTNSCSDTPENAGSRTRTEDHAHNYVMMTLVNLYDPGLVVLPTHRLVKSIREIDPAKLVDKLKESFKVEEFPLAPDRGNFQEFLQALAERGKGRLSQAAGSGIKSQKCLSTPGPETCGEPGGRNAVNPCRPHAFGMYAGDNRLYLLTYLNNRQLDQVMPPGKSRAWQGLDVSVLHTLIIEKHLGICGELRARAEHITYTREEEGALAAVDSGAYQLAFFLNPTPVEEVIEVAGNGEKMPQKSTFFYPKLITGLVVNRL</sequence>
<evidence type="ECO:0000313" key="2">
    <source>
        <dbReference type="EMBL" id="VFU19701.1"/>
    </source>
</evidence>
<reference evidence="2" key="1">
    <citation type="submission" date="2019-03" db="EMBL/GenBank/DDBJ databases">
        <authorList>
            <person name="Hao L."/>
        </authorList>
    </citation>
    <scope>NUCLEOTIDE SEQUENCE</scope>
</reference>